<keyword evidence="2" id="KW-1185">Reference proteome</keyword>
<organism evidence="1 2">
    <name type="scientific">Sulfurirhabdus autotrophica</name>
    <dbReference type="NCBI Taxonomy" id="1706046"/>
    <lineage>
        <taxon>Bacteria</taxon>
        <taxon>Pseudomonadati</taxon>
        <taxon>Pseudomonadota</taxon>
        <taxon>Betaproteobacteria</taxon>
        <taxon>Nitrosomonadales</taxon>
        <taxon>Sulfuricellaceae</taxon>
        <taxon>Sulfurirhabdus</taxon>
    </lineage>
</organism>
<evidence type="ECO:0000313" key="1">
    <source>
        <dbReference type="EMBL" id="TCV89555.1"/>
    </source>
</evidence>
<dbReference type="Proteomes" id="UP000295367">
    <property type="component" value="Unassembled WGS sequence"/>
</dbReference>
<sequence>MDVSKKTLGTLFEQLGLSNDTAAIEAFIQSHNLLNRAGPIWAEPFWTPSQATFLKEALEQDADWSEIVDEMSNLLHKP</sequence>
<evidence type="ECO:0000313" key="2">
    <source>
        <dbReference type="Proteomes" id="UP000295367"/>
    </source>
</evidence>
<accession>A0A4R3YAW1</accession>
<reference evidence="1 2" key="1">
    <citation type="submission" date="2019-03" db="EMBL/GenBank/DDBJ databases">
        <title>Genomic Encyclopedia of Type Strains, Phase IV (KMG-IV): sequencing the most valuable type-strain genomes for metagenomic binning, comparative biology and taxonomic classification.</title>
        <authorList>
            <person name="Goeker M."/>
        </authorList>
    </citation>
    <scope>NUCLEOTIDE SEQUENCE [LARGE SCALE GENOMIC DNA]</scope>
    <source>
        <strain evidence="1 2">DSM 100309</strain>
    </source>
</reference>
<comment type="caution">
    <text evidence="1">The sequence shown here is derived from an EMBL/GenBank/DDBJ whole genome shotgun (WGS) entry which is preliminary data.</text>
</comment>
<proteinExistence type="predicted"/>
<dbReference type="OrthoDB" id="5828847at2"/>
<dbReference type="Gene3D" id="1.10.10.1130">
    <property type="entry name" value="Uncharacterised protein PF10982, DUF2789"/>
    <property type="match status" value="1"/>
</dbReference>
<protein>
    <submittedName>
        <fullName evidence="1">Uncharacterized protein DUF2789</fullName>
    </submittedName>
</protein>
<dbReference type="RefSeq" id="WP_124948318.1">
    <property type="nucleotide sequence ID" value="NZ_BHVT01000081.1"/>
</dbReference>
<dbReference type="Pfam" id="PF10982">
    <property type="entry name" value="DUF2789"/>
    <property type="match status" value="1"/>
</dbReference>
<name>A0A4R3YAW1_9PROT</name>
<dbReference type="AlphaFoldDB" id="A0A4R3YAW1"/>
<dbReference type="InterPro" id="IPR038086">
    <property type="entry name" value="DUF2789_sf"/>
</dbReference>
<dbReference type="InterPro" id="IPR021250">
    <property type="entry name" value="DUF2789"/>
</dbReference>
<gene>
    <name evidence="1" type="ORF">EDC63_10273</name>
</gene>
<dbReference type="EMBL" id="SMCO01000002">
    <property type="protein sequence ID" value="TCV89555.1"/>
    <property type="molecule type" value="Genomic_DNA"/>
</dbReference>